<evidence type="ECO:0000313" key="10">
    <source>
        <dbReference type="Proteomes" id="UP000011717"/>
    </source>
</evidence>
<evidence type="ECO:0000256" key="2">
    <source>
        <dbReference type="ARBA" id="ARBA00009477"/>
    </source>
</evidence>
<keyword evidence="3" id="KW-0175">Coiled coil</keyword>
<dbReference type="OrthoDB" id="9816569at2"/>
<dbReference type="InterPro" id="IPR058624">
    <property type="entry name" value="MdtA-like_HH"/>
</dbReference>
<comment type="similarity">
    <text evidence="2">Belongs to the membrane fusion protein (MFP) (TC 8.A.1) family.</text>
</comment>
<reference evidence="9 10" key="1">
    <citation type="journal article" date="2013" name="Genome Announc.">
        <title>Draft Genome Sequence of Strain JLT2015T, Belonging to the Family Sphingomonadaceae of the Alphaproteobacteria.</title>
        <authorList>
            <person name="Tang K."/>
            <person name="Liu K."/>
            <person name="Li S."/>
            <person name="Jiao N."/>
        </authorList>
    </citation>
    <scope>NUCLEOTIDE SEQUENCE [LARGE SCALE GENOMIC DNA]</scope>
    <source>
        <strain evidence="9 10">JLT2015</strain>
    </source>
</reference>
<feature type="coiled-coil region" evidence="3">
    <location>
        <begin position="98"/>
        <end position="125"/>
    </location>
</feature>
<dbReference type="Pfam" id="PF25967">
    <property type="entry name" value="RND-MFP_C"/>
    <property type="match status" value="1"/>
</dbReference>
<accession>M2U2G4</accession>
<evidence type="ECO:0000259" key="8">
    <source>
        <dbReference type="Pfam" id="PF25967"/>
    </source>
</evidence>
<dbReference type="Pfam" id="PF25876">
    <property type="entry name" value="HH_MFP_RND"/>
    <property type="match status" value="1"/>
</dbReference>
<dbReference type="Proteomes" id="UP000011717">
    <property type="component" value="Unassembled WGS sequence"/>
</dbReference>
<dbReference type="FunFam" id="2.40.420.20:FF:000001">
    <property type="entry name" value="Efflux RND transporter periplasmic adaptor subunit"/>
    <property type="match status" value="1"/>
</dbReference>
<feature type="domain" description="Multidrug resistance protein MdtA-like C-terminal permuted SH3" evidence="8">
    <location>
        <begin position="302"/>
        <end position="359"/>
    </location>
</feature>
<evidence type="ECO:0000256" key="4">
    <source>
        <dbReference type="SAM" id="MobiDB-lite"/>
    </source>
</evidence>
<feature type="compositionally biased region" description="Low complexity" evidence="4">
    <location>
        <begin position="370"/>
        <end position="402"/>
    </location>
</feature>
<evidence type="ECO:0000259" key="7">
    <source>
        <dbReference type="Pfam" id="PF25944"/>
    </source>
</evidence>
<dbReference type="PROSITE" id="PS51257">
    <property type="entry name" value="PROKAR_LIPOPROTEIN"/>
    <property type="match status" value="1"/>
</dbReference>
<evidence type="ECO:0000259" key="6">
    <source>
        <dbReference type="Pfam" id="PF25917"/>
    </source>
</evidence>
<comment type="subcellular location">
    <subcellularLocation>
        <location evidence="1">Cell envelope</location>
    </subcellularLocation>
</comment>
<dbReference type="InterPro" id="IPR006143">
    <property type="entry name" value="RND_pump_MFP"/>
</dbReference>
<dbReference type="GO" id="GO:0030313">
    <property type="term" value="C:cell envelope"/>
    <property type="evidence" value="ECO:0007669"/>
    <property type="project" value="UniProtKB-SubCell"/>
</dbReference>
<dbReference type="InterPro" id="IPR058625">
    <property type="entry name" value="MdtA-like_BSH"/>
</dbReference>
<keyword evidence="10" id="KW-1185">Reference proteome</keyword>
<dbReference type="AlphaFoldDB" id="M2U2G4"/>
<evidence type="ECO:0000259" key="5">
    <source>
        <dbReference type="Pfam" id="PF25876"/>
    </source>
</evidence>
<dbReference type="EMBL" id="AMRV01000011">
    <property type="protein sequence ID" value="EMD82013.1"/>
    <property type="molecule type" value="Genomic_DNA"/>
</dbReference>
<dbReference type="PANTHER" id="PTHR30158:SF3">
    <property type="entry name" value="MULTIDRUG EFFLUX PUMP SUBUNIT ACRA-RELATED"/>
    <property type="match status" value="1"/>
</dbReference>
<dbReference type="InterPro" id="IPR058627">
    <property type="entry name" value="MdtA-like_C"/>
</dbReference>
<sequence length="409" mass="43127">MSVRTKFFPAALAILASACGGEQEQAAPPPPVVGTIVVETTSVPNIIELPGRVESLRTADVRARVTGIVERVAYEEGSNVAADQVLFTIDPREMRAAYQQAQATLQRAEASAANAQQVVERYSGLVDQQAISRQEYDAAIAEQRAAQASVAEARAAAEAARLNLSYTTVNAPIAGRAGRAQVREGALVSQTEATLMTRVEQLDPVYINFSQSTSGLLQIRRDIEQGRLNIERPDQATVQIFYEDGTPYGISGRLDFLDLTVAEDTGTVSLRAEVPNPERALLPGQFVRARIIAGEREGGIEIPQRAVQVAEDSASVFVVGENNIVAARLVELGPLDGEKWIIESGLEAGDRVIVDGLQKVQPGAPVQLKGQQGAGQAAPGGENSGTAAAPAGAASAGKAPTTETSRPAE</sequence>
<dbReference type="Gene3D" id="2.40.30.170">
    <property type="match status" value="1"/>
</dbReference>
<dbReference type="Gene3D" id="2.40.50.100">
    <property type="match status" value="1"/>
</dbReference>
<dbReference type="PANTHER" id="PTHR30158">
    <property type="entry name" value="ACRA/E-RELATED COMPONENT OF DRUG EFFLUX TRANSPORTER"/>
    <property type="match status" value="1"/>
</dbReference>
<dbReference type="Pfam" id="PF25917">
    <property type="entry name" value="BSH_RND"/>
    <property type="match status" value="1"/>
</dbReference>
<dbReference type="Pfam" id="PF25944">
    <property type="entry name" value="Beta-barrel_RND"/>
    <property type="match status" value="1"/>
</dbReference>
<dbReference type="RefSeq" id="WP_008603633.1">
    <property type="nucleotide sequence ID" value="NZ_AMRV01000011.1"/>
</dbReference>
<comment type="caution">
    <text evidence="9">The sequence shown here is derived from an EMBL/GenBank/DDBJ whole genome shotgun (WGS) entry which is preliminary data.</text>
</comment>
<dbReference type="Gene3D" id="2.40.420.20">
    <property type="match status" value="1"/>
</dbReference>
<dbReference type="GO" id="GO:0005886">
    <property type="term" value="C:plasma membrane"/>
    <property type="evidence" value="ECO:0007669"/>
    <property type="project" value="TreeGrafter"/>
</dbReference>
<dbReference type="PATRIC" id="fig|1234595.3.peg.2670"/>
<evidence type="ECO:0000313" key="9">
    <source>
        <dbReference type="EMBL" id="EMD82013.1"/>
    </source>
</evidence>
<feature type="domain" description="Multidrug resistance protein MdtA-like barrel-sandwich hybrid" evidence="6">
    <location>
        <begin position="57"/>
        <end position="195"/>
    </location>
</feature>
<proteinExistence type="inferred from homology"/>
<dbReference type="NCBIfam" id="TIGR01730">
    <property type="entry name" value="RND_mfp"/>
    <property type="match status" value="1"/>
</dbReference>
<gene>
    <name evidence="9" type="ORF">C725_2669</name>
</gene>
<dbReference type="Gene3D" id="1.10.287.470">
    <property type="entry name" value="Helix hairpin bin"/>
    <property type="match status" value="1"/>
</dbReference>
<dbReference type="InterPro" id="IPR058626">
    <property type="entry name" value="MdtA-like_b-barrel"/>
</dbReference>
<feature type="region of interest" description="Disordered" evidence="4">
    <location>
        <begin position="364"/>
        <end position="409"/>
    </location>
</feature>
<evidence type="ECO:0000256" key="1">
    <source>
        <dbReference type="ARBA" id="ARBA00004196"/>
    </source>
</evidence>
<dbReference type="GO" id="GO:0022857">
    <property type="term" value="F:transmembrane transporter activity"/>
    <property type="evidence" value="ECO:0007669"/>
    <property type="project" value="InterPro"/>
</dbReference>
<evidence type="ECO:0000256" key="3">
    <source>
        <dbReference type="SAM" id="Coils"/>
    </source>
</evidence>
<feature type="domain" description="Multidrug resistance protein MdtA-like beta-barrel" evidence="7">
    <location>
        <begin position="204"/>
        <end position="293"/>
    </location>
</feature>
<dbReference type="GO" id="GO:0046677">
    <property type="term" value="P:response to antibiotic"/>
    <property type="evidence" value="ECO:0007669"/>
    <property type="project" value="TreeGrafter"/>
</dbReference>
<protein>
    <submittedName>
        <fullName evidence="9">RND efflux system, membrane fusion protein CmeA</fullName>
    </submittedName>
</protein>
<name>M2U2G4_9SPHN</name>
<organism evidence="9 10">
    <name type="scientific">Pacificimonas flava</name>
    <dbReference type="NCBI Taxonomy" id="1234595"/>
    <lineage>
        <taxon>Bacteria</taxon>
        <taxon>Pseudomonadati</taxon>
        <taxon>Pseudomonadota</taxon>
        <taxon>Alphaproteobacteria</taxon>
        <taxon>Sphingomonadales</taxon>
        <taxon>Sphingosinicellaceae</taxon>
        <taxon>Pacificimonas</taxon>
    </lineage>
</organism>
<dbReference type="SUPFAM" id="SSF111369">
    <property type="entry name" value="HlyD-like secretion proteins"/>
    <property type="match status" value="1"/>
</dbReference>
<feature type="domain" description="Multidrug resistance protein MdtA-like alpha-helical hairpin" evidence="5">
    <location>
        <begin position="98"/>
        <end position="167"/>
    </location>
</feature>